<dbReference type="AlphaFoldDB" id="D5H695"/>
<evidence type="ECO:0000256" key="2">
    <source>
        <dbReference type="SAM" id="Phobius"/>
    </source>
</evidence>
<name>D5H695_SALRM</name>
<proteinExistence type="predicted"/>
<dbReference type="EMBL" id="FP565814">
    <property type="protein sequence ID" value="CBH23550.1"/>
    <property type="molecule type" value="Genomic_DNA"/>
</dbReference>
<evidence type="ECO:0008006" key="5">
    <source>
        <dbReference type="Google" id="ProtNLM"/>
    </source>
</evidence>
<dbReference type="KEGG" id="srm:SRM_00629"/>
<evidence type="ECO:0000313" key="3">
    <source>
        <dbReference type="EMBL" id="CBH23550.1"/>
    </source>
</evidence>
<sequence length="199" mass="21103">MRLAEIERALPCGGRFNVRGSGEKRSGGRGPSPRESRRSGFSPLELTFCKEIVNHNVGLKPVRCRSGPRSSAPSGAVSRDRSTEETTVFAIYSTRRDAEVAKEYLREADIEAFVQADDAGGMHPQMQRPHGVKLVGMSGAAQDAYEALDAADLLPQPVERPEEPDGTGEPAALTMSTGGVAGVLGAAAVVLLVLYLLLG</sequence>
<organism evidence="3 4">
    <name type="scientific">Salinibacter ruber (strain M8)</name>
    <dbReference type="NCBI Taxonomy" id="761659"/>
    <lineage>
        <taxon>Bacteria</taxon>
        <taxon>Pseudomonadati</taxon>
        <taxon>Rhodothermota</taxon>
        <taxon>Rhodothermia</taxon>
        <taxon>Rhodothermales</taxon>
        <taxon>Salinibacteraceae</taxon>
        <taxon>Salinibacter</taxon>
    </lineage>
</organism>
<reference evidence="4" key="2">
    <citation type="submission" date="2010-04" db="EMBL/GenBank/DDBJ databases">
        <title>Genome sequence of Salinibacter ruber M8.</title>
        <authorList>
            <consortium name="Genoscope"/>
        </authorList>
    </citation>
    <scope>NUCLEOTIDE SEQUENCE [LARGE SCALE GENOMIC DNA]</scope>
    <source>
        <strain evidence="4">M8</strain>
    </source>
</reference>
<dbReference type="HOGENOM" id="CLU_1538979_0_0_10"/>
<keyword evidence="2" id="KW-0812">Transmembrane</keyword>
<feature type="region of interest" description="Disordered" evidence="1">
    <location>
        <begin position="63"/>
        <end position="83"/>
    </location>
</feature>
<dbReference type="Proteomes" id="UP000000933">
    <property type="component" value="Chromosome"/>
</dbReference>
<evidence type="ECO:0000256" key="1">
    <source>
        <dbReference type="SAM" id="MobiDB-lite"/>
    </source>
</evidence>
<keyword evidence="2" id="KW-0472">Membrane</keyword>
<keyword evidence="2" id="KW-1133">Transmembrane helix</keyword>
<gene>
    <name evidence="3" type="ordered locus">SRM_00629</name>
</gene>
<feature type="transmembrane region" description="Helical" evidence="2">
    <location>
        <begin position="179"/>
        <end position="198"/>
    </location>
</feature>
<evidence type="ECO:0000313" key="4">
    <source>
        <dbReference type="Proteomes" id="UP000000933"/>
    </source>
</evidence>
<feature type="compositionally biased region" description="Basic and acidic residues" evidence="1">
    <location>
        <begin position="21"/>
        <end position="38"/>
    </location>
</feature>
<accession>D5H695</accession>
<protein>
    <recommendedName>
        <fullName evidence="5">DUF2007 domain-containing protein</fullName>
    </recommendedName>
</protein>
<feature type="region of interest" description="Disordered" evidence="1">
    <location>
        <begin position="15"/>
        <end position="40"/>
    </location>
</feature>
<reference evidence="3 4" key="1">
    <citation type="journal article" date="2010" name="ISME J.">
        <title>Fine-scale evolution: genomic, phenotypic and ecological differentiation in two coexisting Salinibacter ruber strains.</title>
        <authorList>
            <person name="Pena A."/>
            <person name="Teeling H."/>
            <person name="Huerta-Cepas J."/>
            <person name="Santos F."/>
            <person name="Yarza P."/>
            <person name="Brito-Echeverria J."/>
            <person name="Lucio M."/>
            <person name="Schmitt-Kopplin P."/>
            <person name="Meseguer I."/>
            <person name="Schenowitz C."/>
            <person name="Dossat C."/>
            <person name="Barbe V."/>
            <person name="Dopazo J."/>
            <person name="Rossello-Mora R."/>
            <person name="Schuler M."/>
            <person name="Glockner F.O."/>
            <person name="Amann R."/>
            <person name="Gabaldon T."/>
            <person name="Anton J."/>
        </authorList>
    </citation>
    <scope>NUCLEOTIDE SEQUENCE [LARGE SCALE GENOMIC DNA]</scope>
    <source>
        <strain evidence="3 4">M8</strain>
    </source>
</reference>